<dbReference type="EMBL" id="JEOB01000001">
    <property type="protein sequence ID" value="EXM40521.1"/>
    <property type="molecule type" value="Genomic_DNA"/>
</dbReference>
<evidence type="ECO:0000259" key="1">
    <source>
        <dbReference type="PROSITE" id="PS51186"/>
    </source>
</evidence>
<evidence type="ECO:0000313" key="2">
    <source>
        <dbReference type="EMBL" id="EXM40521.1"/>
    </source>
</evidence>
<accession>A0A011VYY7</accession>
<feature type="domain" description="N-acetyltransferase" evidence="1">
    <location>
        <begin position="17"/>
        <end position="182"/>
    </location>
</feature>
<sequence>MISSIFEEQLTIELEKVLLRPITADDAEDLYDIFSDKQVMKYYDRLPLKSREEADDLAKMFMDGLADKTMIRWGIEEKAGGKLIGTCGFFCISEDDKKVEIGYELRRDRWGMGIMSEALGAIMKFIFTRTDINRVEAFVEVQNVASMRLLDKLGFVNEGTLRQYERCRNELIDVTIWSCLRSDGVY</sequence>
<dbReference type="PANTHER" id="PTHR43792:SF9">
    <property type="entry name" value="RIBOSOMAL-PROTEIN-ALANINE ACETYLTRANSFERASE"/>
    <property type="match status" value="1"/>
</dbReference>
<dbReference type="InterPro" id="IPR051531">
    <property type="entry name" value="N-acetyltransferase"/>
</dbReference>
<dbReference type="InterPro" id="IPR000182">
    <property type="entry name" value="GNAT_dom"/>
</dbReference>
<keyword evidence="2" id="KW-0808">Transferase</keyword>
<dbReference type="Proteomes" id="UP000021369">
    <property type="component" value="Unassembled WGS sequence"/>
</dbReference>
<dbReference type="AlphaFoldDB" id="A0A011VYY7"/>
<dbReference type="PROSITE" id="PS51186">
    <property type="entry name" value="GNAT"/>
    <property type="match status" value="1"/>
</dbReference>
<dbReference type="Pfam" id="PF13302">
    <property type="entry name" value="Acetyltransf_3"/>
    <property type="match status" value="1"/>
</dbReference>
<proteinExistence type="predicted"/>
<dbReference type="SUPFAM" id="SSF55729">
    <property type="entry name" value="Acyl-CoA N-acyltransferases (Nat)"/>
    <property type="match status" value="1"/>
</dbReference>
<evidence type="ECO:0000313" key="3">
    <source>
        <dbReference type="Proteomes" id="UP000021369"/>
    </source>
</evidence>
<dbReference type="GO" id="GO:0005737">
    <property type="term" value="C:cytoplasm"/>
    <property type="evidence" value="ECO:0007669"/>
    <property type="project" value="TreeGrafter"/>
</dbReference>
<keyword evidence="3" id="KW-1185">Reference proteome</keyword>
<reference evidence="2 3" key="1">
    <citation type="submission" date="2013-06" db="EMBL/GenBank/DDBJ databases">
        <title>Rumen cellulosomics: divergent fiber-degrading strategies revealed by comparative genome-wide analysis of six Ruminococcal strains.</title>
        <authorList>
            <person name="Dassa B."/>
            <person name="Borovok I."/>
            <person name="Lamed R."/>
            <person name="Flint H."/>
            <person name="Yeoman C.J."/>
            <person name="White B."/>
            <person name="Bayer E.A."/>
        </authorList>
    </citation>
    <scope>NUCLEOTIDE SEQUENCE [LARGE SCALE GENOMIC DNA]</scope>
    <source>
        <strain evidence="2 3">SY3</strain>
    </source>
</reference>
<comment type="caution">
    <text evidence="2">The sequence shown here is derived from an EMBL/GenBank/DDBJ whole genome shotgun (WGS) entry which is preliminary data.</text>
</comment>
<organism evidence="2 3">
    <name type="scientific">Ruminococcus albus SY3</name>
    <dbReference type="NCBI Taxonomy" id="1341156"/>
    <lineage>
        <taxon>Bacteria</taxon>
        <taxon>Bacillati</taxon>
        <taxon>Bacillota</taxon>
        <taxon>Clostridia</taxon>
        <taxon>Eubacteriales</taxon>
        <taxon>Oscillospiraceae</taxon>
        <taxon>Ruminococcus</taxon>
    </lineage>
</organism>
<gene>
    <name evidence="2" type="ORF">RASY3_01270</name>
</gene>
<dbReference type="GO" id="GO:0008999">
    <property type="term" value="F:protein-N-terminal-alanine acetyltransferase activity"/>
    <property type="evidence" value="ECO:0007669"/>
    <property type="project" value="TreeGrafter"/>
</dbReference>
<dbReference type="InterPro" id="IPR016181">
    <property type="entry name" value="Acyl_CoA_acyltransferase"/>
</dbReference>
<protein>
    <submittedName>
        <fullName evidence="2">GNAT family acetyltransferase</fullName>
    </submittedName>
</protein>
<dbReference type="Gene3D" id="3.40.630.30">
    <property type="match status" value="1"/>
</dbReference>
<name>A0A011VYY7_RUMAL</name>
<dbReference type="PATRIC" id="fig|1341156.4.peg.783"/>
<dbReference type="PANTHER" id="PTHR43792">
    <property type="entry name" value="GNAT FAMILY, PUTATIVE (AFU_ORTHOLOGUE AFUA_3G00765)-RELATED-RELATED"/>
    <property type="match status" value="1"/>
</dbReference>